<keyword evidence="4" id="KW-1185">Reference proteome</keyword>
<feature type="domain" description="NADP-dependent oxidoreductase" evidence="2">
    <location>
        <begin position="6"/>
        <end position="42"/>
    </location>
</feature>
<accession>A0ABT9ZV01</accession>
<evidence type="ECO:0000313" key="3">
    <source>
        <dbReference type="EMBL" id="MDQ0255073.1"/>
    </source>
</evidence>
<reference evidence="3 4" key="1">
    <citation type="submission" date="2023-07" db="EMBL/GenBank/DDBJ databases">
        <title>Genomic Encyclopedia of Type Strains, Phase IV (KMG-IV): sequencing the most valuable type-strain genomes for metagenomic binning, comparative biology and taxonomic classification.</title>
        <authorList>
            <person name="Goeker M."/>
        </authorList>
    </citation>
    <scope>NUCLEOTIDE SEQUENCE [LARGE SCALE GENOMIC DNA]</scope>
    <source>
        <strain evidence="3 4">DSM 9768</strain>
    </source>
</reference>
<name>A0ABT9ZV01_9BACI</name>
<comment type="caution">
    <text evidence="3">The sequence shown here is derived from an EMBL/GenBank/DDBJ whole genome shotgun (WGS) entry which is preliminary data.</text>
</comment>
<organism evidence="3 4">
    <name type="scientific">Evansella vedderi</name>
    <dbReference type="NCBI Taxonomy" id="38282"/>
    <lineage>
        <taxon>Bacteria</taxon>
        <taxon>Bacillati</taxon>
        <taxon>Bacillota</taxon>
        <taxon>Bacilli</taxon>
        <taxon>Bacillales</taxon>
        <taxon>Bacillaceae</taxon>
        <taxon>Evansella</taxon>
    </lineage>
</organism>
<protein>
    <submittedName>
        <fullName evidence="3">Diketogulonate reductase-like aldo/keto reductase</fullName>
    </submittedName>
</protein>
<dbReference type="SUPFAM" id="SSF51430">
    <property type="entry name" value="NAD(P)-linked oxidoreductase"/>
    <property type="match status" value="1"/>
</dbReference>
<dbReference type="Pfam" id="PF00248">
    <property type="entry name" value="Aldo_ket_red"/>
    <property type="match status" value="1"/>
</dbReference>
<proteinExistence type="predicted"/>
<evidence type="ECO:0000259" key="2">
    <source>
        <dbReference type="Pfam" id="PF00248"/>
    </source>
</evidence>
<dbReference type="EMBL" id="JAUSUG010000009">
    <property type="protein sequence ID" value="MDQ0255073.1"/>
    <property type="molecule type" value="Genomic_DNA"/>
</dbReference>
<evidence type="ECO:0000313" key="4">
    <source>
        <dbReference type="Proteomes" id="UP001230005"/>
    </source>
</evidence>
<dbReference type="Gene3D" id="3.20.20.100">
    <property type="entry name" value="NADP-dependent oxidoreductase domain"/>
    <property type="match status" value="1"/>
</dbReference>
<sequence>MVYTNEVVTIPKSVTPERIELNADVFDFELSEEEMKEIDSLNQDQRMGPDPDELN</sequence>
<dbReference type="InterPro" id="IPR023210">
    <property type="entry name" value="NADP_OxRdtase_dom"/>
</dbReference>
<gene>
    <name evidence="3" type="ORF">J2S74_002455</name>
</gene>
<dbReference type="InterPro" id="IPR036812">
    <property type="entry name" value="NAD(P)_OxRdtase_dom_sf"/>
</dbReference>
<feature type="region of interest" description="Disordered" evidence="1">
    <location>
        <begin position="35"/>
        <end position="55"/>
    </location>
</feature>
<dbReference type="Proteomes" id="UP001230005">
    <property type="component" value="Unassembled WGS sequence"/>
</dbReference>
<evidence type="ECO:0000256" key="1">
    <source>
        <dbReference type="SAM" id="MobiDB-lite"/>
    </source>
</evidence>